<evidence type="ECO:0000256" key="5">
    <source>
        <dbReference type="ARBA" id="ARBA00023136"/>
    </source>
</evidence>
<dbReference type="AlphaFoldDB" id="A0A2Z5V7Z1"/>
<gene>
    <name evidence="7" type="primary">lptC</name>
    <name evidence="7" type="ORF">RVIR1_14220</name>
</gene>
<dbReference type="InterPro" id="IPR026265">
    <property type="entry name" value="LptC"/>
</dbReference>
<dbReference type="Proteomes" id="UP000282483">
    <property type="component" value="Chromosome"/>
</dbReference>
<keyword evidence="4 6" id="KW-1133">Transmembrane helix</keyword>
<name>A0A2Z5V7Z1_9COXI</name>
<dbReference type="NCBIfam" id="TIGR04409">
    <property type="entry name" value="LptC_YrbK"/>
    <property type="match status" value="1"/>
</dbReference>
<evidence type="ECO:0000313" key="8">
    <source>
        <dbReference type="Proteomes" id="UP000282483"/>
    </source>
</evidence>
<dbReference type="InterPro" id="IPR052363">
    <property type="entry name" value="LPS_export_LptC"/>
</dbReference>
<evidence type="ECO:0000256" key="6">
    <source>
        <dbReference type="SAM" id="Phobius"/>
    </source>
</evidence>
<dbReference type="Pfam" id="PF06835">
    <property type="entry name" value="LptC"/>
    <property type="match status" value="1"/>
</dbReference>
<sequence>MFSKTLFINLILVAMILLGTWYTWQQLTRSTNAFTERHQPDTYATQVTMFHTDADGNLHDQLKTPLSIHYPLDDSISLATPLFNLFLKNNETWDLSAKYGKLKESNDHLQLWDNVKLIQKKGSNTNISSTLTTSILNINLKEKTADTAAPVVITQANQVLNAVGLHADFNTKTIQLLSQVKGQLKPTKSK</sequence>
<keyword evidence="1" id="KW-1003">Cell membrane</keyword>
<evidence type="ECO:0000256" key="2">
    <source>
        <dbReference type="ARBA" id="ARBA00022519"/>
    </source>
</evidence>
<dbReference type="PANTHER" id="PTHR37481:SF1">
    <property type="entry name" value="LIPOPOLYSACCHARIDE EXPORT SYSTEM PROTEIN LPTC"/>
    <property type="match status" value="1"/>
</dbReference>
<dbReference type="GO" id="GO:0015221">
    <property type="term" value="F:lipopolysaccharide transmembrane transporter activity"/>
    <property type="evidence" value="ECO:0007669"/>
    <property type="project" value="InterPro"/>
</dbReference>
<organism evidence="7 8">
    <name type="scientific">Candidatus Rickettsiella viridis</name>
    <dbReference type="NCBI Taxonomy" id="676208"/>
    <lineage>
        <taxon>Bacteria</taxon>
        <taxon>Pseudomonadati</taxon>
        <taxon>Pseudomonadota</taxon>
        <taxon>Gammaproteobacteria</taxon>
        <taxon>Legionellales</taxon>
        <taxon>Coxiellaceae</taxon>
        <taxon>Rickettsiella</taxon>
    </lineage>
</organism>
<keyword evidence="5 6" id="KW-0472">Membrane</keyword>
<evidence type="ECO:0000256" key="3">
    <source>
        <dbReference type="ARBA" id="ARBA00022692"/>
    </source>
</evidence>
<reference evidence="7 8" key="1">
    <citation type="submission" date="2017-03" db="EMBL/GenBank/DDBJ databases">
        <title>The genome sequence of Candidatus Rickettsiella viridis.</title>
        <authorList>
            <person name="Nikoh N."/>
            <person name="Tsuchida T."/>
            <person name="Yamaguchi K."/>
            <person name="Maeda T."/>
            <person name="Shigenobu S."/>
            <person name="Fukatsu T."/>
        </authorList>
    </citation>
    <scope>NUCLEOTIDE SEQUENCE [LARGE SCALE GENOMIC DNA]</scope>
    <source>
        <strain evidence="7 8">Ap-RA04</strain>
    </source>
</reference>
<dbReference type="RefSeq" id="WP_126323393.1">
    <property type="nucleotide sequence ID" value="NZ_AP018005.1"/>
</dbReference>
<evidence type="ECO:0000256" key="4">
    <source>
        <dbReference type="ARBA" id="ARBA00022989"/>
    </source>
</evidence>
<keyword evidence="8" id="KW-1185">Reference proteome</keyword>
<dbReference type="EMBL" id="AP018005">
    <property type="protein sequence ID" value="BBB15867.1"/>
    <property type="molecule type" value="Genomic_DNA"/>
</dbReference>
<evidence type="ECO:0000256" key="1">
    <source>
        <dbReference type="ARBA" id="ARBA00022475"/>
    </source>
</evidence>
<protein>
    <submittedName>
        <fullName evidence="7">Component of the Lpt lipopolysaccharide transport system</fullName>
    </submittedName>
</protein>
<dbReference type="GO" id="GO:0005886">
    <property type="term" value="C:plasma membrane"/>
    <property type="evidence" value="ECO:0007669"/>
    <property type="project" value="InterPro"/>
</dbReference>
<dbReference type="Gene3D" id="2.60.450.10">
    <property type="entry name" value="Lipopolysaccharide (LPS) transport protein A like domain"/>
    <property type="match status" value="1"/>
</dbReference>
<evidence type="ECO:0000313" key="7">
    <source>
        <dbReference type="EMBL" id="BBB15867.1"/>
    </source>
</evidence>
<keyword evidence="2" id="KW-0997">Cell inner membrane</keyword>
<dbReference type="OrthoDB" id="5659892at2"/>
<dbReference type="GO" id="GO:0030288">
    <property type="term" value="C:outer membrane-bounded periplasmic space"/>
    <property type="evidence" value="ECO:0007669"/>
    <property type="project" value="TreeGrafter"/>
</dbReference>
<keyword evidence="3 6" id="KW-0812">Transmembrane</keyword>
<dbReference type="KEGG" id="rvi:RVIR1_14220"/>
<dbReference type="GO" id="GO:0017089">
    <property type="term" value="F:glycolipid transfer activity"/>
    <property type="evidence" value="ECO:0007669"/>
    <property type="project" value="TreeGrafter"/>
</dbReference>
<dbReference type="PANTHER" id="PTHR37481">
    <property type="entry name" value="LIPOPOLYSACCHARIDE EXPORT SYSTEM PROTEIN LPTC"/>
    <property type="match status" value="1"/>
</dbReference>
<proteinExistence type="predicted"/>
<dbReference type="InterPro" id="IPR010664">
    <property type="entry name" value="LipoPS_assembly_LptC-rel"/>
</dbReference>
<accession>A0A2Z5V7Z1</accession>
<feature type="transmembrane region" description="Helical" evidence="6">
    <location>
        <begin position="6"/>
        <end position="24"/>
    </location>
</feature>